<dbReference type="InterPro" id="IPR023260">
    <property type="entry name" value="Cys/Ser-rich_nuc_prot"/>
</dbReference>
<name>A0ABQ7S6D7_9ACAR</name>
<dbReference type="InterPro" id="IPR019786">
    <property type="entry name" value="Zinc_finger_PHD-type_CS"/>
</dbReference>
<evidence type="ECO:0000259" key="14">
    <source>
        <dbReference type="PROSITE" id="PS50016"/>
    </source>
</evidence>
<evidence type="ECO:0000256" key="8">
    <source>
        <dbReference type="ARBA" id="ARBA00023125"/>
    </source>
</evidence>
<feature type="compositionally biased region" description="Polar residues" evidence="13">
    <location>
        <begin position="1243"/>
        <end position="1262"/>
    </location>
</feature>
<comment type="caution">
    <text evidence="16">The sequence shown here is derived from an EMBL/GenBank/DDBJ whole genome shotgun (WGS) entry which is preliminary data.</text>
</comment>
<comment type="similarity">
    <text evidence="2">Belongs to the AXUD1 family.</text>
</comment>
<evidence type="ECO:0000256" key="7">
    <source>
        <dbReference type="ARBA" id="ARBA00023015"/>
    </source>
</evidence>
<keyword evidence="16" id="KW-0648">Protein biosynthesis</keyword>
<gene>
    <name evidence="16" type="primary">Nelf-A</name>
    <name evidence="16" type="ORF">GZH46_02520</name>
</gene>
<dbReference type="Pfam" id="PF16737">
    <property type="entry name" value="PHF12_MRG_bd"/>
    <property type="match status" value="1"/>
</dbReference>
<evidence type="ECO:0000256" key="4">
    <source>
        <dbReference type="ARBA" id="ARBA00022723"/>
    </source>
</evidence>
<evidence type="ECO:0000259" key="15">
    <source>
        <dbReference type="PROSITE" id="PS51838"/>
    </source>
</evidence>
<keyword evidence="11" id="KW-0539">Nucleus</keyword>
<feature type="compositionally biased region" description="Polar residues" evidence="13">
    <location>
        <begin position="605"/>
        <end position="615"/>
    </location>
</feature>
<dbReference type="Pfam" id="PF00628">
    <property type="entry name" value="PHD"/>
    <property type="match status" value="2"/>
</dbReference>
<dbReference type="PROSITE" id="PS51838">
    <property type="entry name" value="HDAG"/>
    <property type="match status" value="1"/>
</dbReference>
<keyword evidence="6" id="KW-0862">Zinc</keyword>
<keyword evidence="9" id="KW-0010">Activator</keyword>
<keyword evidence="16" id="KW-0251">Elongation factor</keyword>
<feature type="non-terminal residue" evidence="16">
    <location>
        <position position="1"/>
    </location>
</feature>
<dbReference type="Gene3D" id="3.30.40.10">
    <property type="entry name" value="Zinc/RING finger domain, C3HC4 (zinc finger)"/>
    <property type="match status" value="2"/>
</dbReference>
<feature type="domain" description="HDAg" evidence="15">
    <location>
        <begin position="136"/>
        <end position="213"/>
    </location>
</feature>
<dbReference type="CDD" id="cd15534">
    <property type="entry name" value="PHD2_PHF12_Rco1"/>
    <property type="match status" value="1"/>
</dbReference>
<evidence type="ECO:0000256" key="9">
    <source>
        <dbReference type="ARBA" id="ARBA00023159"/>
    </source>
</evidence>
<feature type="domain" description="PHD-type" evidence="14">
    <location>
        <begin position="255"/>
        <end position="304"/>
    </location>
</feature>
<dbReference type="InterPro" id="IPR031966">
    <property type="entry name" value="PHF12_MRG-bd"/>
</dbReference>
<feature type="compositionally biased region" description="Polar residues" evidence="13">
    <location>
        <begin position="1116"/>
        <end position="1134"/>
    </location>
</feature>
<keyword evidence="17" id="KW-1185">Reference proteome</keyword>
<evidence type="ECO:0000313" key="16">
    <source>
        <dbReference type="EMBL" id="KAG9508972.1"/>
    </source>
</evidence>
<evidence type="ECO:0000256" key="3">
    <source>
        <dbReference type="ARBA" id="ARBA00022703"/>
    </source>
</evidence>
<dbReference type="Proteomes" id="UP000825002">
    <property type="component" value="Unassembled WGS sequence"/>
</dbReference>
<comment type="subcellular location">
    <subcellularLocation>
        <location evidence="1">Nucleus</location>
    </subcellularLocation>
</comment>
<evidence type="ECO:0000256" key="11">
    <source>
        <dbReference type="ARBA" id="ARBA00023242"/>
    </source>
</evidence>
<feature type="region of interest" description="Disordered" evidence="13">
    <location>
        <begin position="548"/>
        <end position="576"/>
    </location>
</feature>
<dbReference type="Pfam" id="PF16019">
    <property type="entry name" value="CSRNP_N"/>
    <property type="match status" value="1"/>
</dbReference>
<evidence type="ECO:0000256" key="12">
    <source>
        <dbReference type="PROSITE-ProRule" id="PRU00146"/>
    </source>
</evidence>
<feature type="region of interest" description="Disordered" evidence="13">
    <location>
        <begin position="1200"/>
        <end position="1287"/>
    </location>
</feature>
<accession>A0ABQ7S6D7</accession>
<feature type="region of interest" description="Disordered" evidence="13">
    <location>
        <begin position="911"/>
        <end position="980"/>
    </location>
</feature>
<feature type="compositionally biased region" description="Basic and acidic residues" evidence="13">
    <location>
        <begin position="387"/>
        <end position="397"/>
    </location>
</feature>
<proteinExistence type="inferred from homology"/>
<dbReference type="PANTHER" id="PTHR13580">
    <property type="entry name" value="TGF-BETA INDUCED APOPTOSIS PROTEIN"/>
    <property type="match status" value="1"/>
</dbReference>
<dbReference type="PROSITE" id="PS01359">
    <property type="entry name" value="ZF_PHD_1"/>
    <property type="match status" value="1"/>
</dbReference>
<dbReference type="EMBL" id="JAIFTH010000779">
    <property type="protein sequence ID" value="KAG9508972.1"/>
    <property type="molecule type" value="Genomic_DNA"/>
</dbReference>
<dbReference type="PRINTS" id="PR02031">
    <property type="entry name" value="CYSSERRICHNP"/>
</dbReference>
<keyword evidence="10" id="KW-0804">Transcription</keyword>
<dbReference type="InterPro" id="IPR031972">
    <property type="entry name" value="CSRNP_N"/>
</dbReference>
<dbReference type="InterPro" id="IPR001965">
    <property type="entry name" value="Znf_PHD"/>
</dbReference>
<feature type="compositionally biased region" description="Polar residues" evidence="13">
    <location>
        <begin position="666"/>
        <end position="680"/>
    </location>
</feature>
<dbReference type="PANTHER" id="PTHR13580:SF9">
    <property type="entry name" value="AXIN1 UP-REGULATED 1, ISOFORM A"/>
    <property type="match status" value="1"/>
</dbReference>
<organism evidence="16 17">
    <name type="scientific">Fragariocoptes setiger</name>
    <dbReference type="NCBI Taxonomy" id="1670756"/>
    <lineage>
        <taxon>Eukaryota</taxon>
        <taxon>Metazoa</taxon>
        <taxon>Ecdysozoa</taxon>
        <taxon>Arthropoda</taxon>
        <taxon>Chelicerata</taxon>
        <taxon>Arachnida</taxon>
        <taxon>Acari</taxon>
        <taxon>Acariformes</taxon>
        <taxon>Trombidiformes</taxon>
        <taxon>Prostigmata</taxon>
        <taxon>Eupodina</taxon>
        <taxon>Eriophyoidea</taxon>
        <taxon>Phytoptidae</taxon>
        <taxon>Fragariocoptes</taxon>
    </lineage>
</organism>
<feature type="region of interest" description="Disordered" evidence="13">
    <location>
        <begin position="603"/>
        <end position="682"/>
    </location>
</feature>
<evidence type="ECO:0000256" key="2">
    <source>
        <dbReference type="ARBA" id="ARBA00008548"/>
    </source>
</evidence>
<dbReference type="InterPro" id="IPR011011">
    <property type="entry name" value="Znf_FYVE_PHD"/>
</dbReference>
<keyword evidence="4" id="KW-0479">Metal-binding</keyword>
<dbReference type="CDD" id="cd15533">
    <property type="entry name" value="PHD1_PHF12"/>
    <property type="match status" value="1"/>
</dbReference>
<feature type="compositionally biased region" description="Basic residues" evidence="13">
    <location>
        <begin position="940"/>
        <end position="953"/>
    </location>
</feature>
<dbReference type="Pfam" id="PF23553">
    <property type="entry name" value="NELF-A_N"/>
    <property type="match status" value="1"/>
</dbReference>
<evidence type="ECO:0000256" key="1">
    <source>
        <dbReference type="ARBA" id="ARBA00004123"/>
    </source>
</evidence>
<dbReference type="InterPro" id="IPR013083">
    <property type="entry name" value="Znf_RING/FYVE/PHD"/>
</dbReference>
<dbReference type="PROSITE" id="PS50016">
    <property type="entry name" value="ZF_PHD_2"/>
    <property type="match status" value="1"/>
</dbReference>
<sequence>RIRRSIQSRSSHSNQRALSRNQAFQTSFNDCDDWRTDKISIHINVFLLDMDARDIDASLWLHNKLASNDQWSGKTIVSQLNQELLRNIRDCFADLQQQVKLKLLLSFMHIAGRNVEAWKTELNEIIELAIIDLDQWVSTIAKLLKTYPNEQKINLDIEANSPVFTDLIADLRSHLRHTDSERILLPLECLYLNKNAASALVCQPPPPEKHFTLIPPPSSGDAQRRRETRYLGPSSLIFQQIAEQSTKGNGRVTNHAFCDYCMEGGDLLCCDSCPASFHLRCHEPPLDAEHVPPGEWNCPRCSIWKFLKTQTHPSENPDSSMRSVPLPAEGSNLSFKFKLLTKTRCEGNPFAELVKVALLLNPKEYELPESLQPQIQFPGSKKPSQHRNTESTTRESRAITYSTKRSQELERGSLPLTLRTCFFCKKGCKKILVHCDYCPLLYHLDCLDPPLTSLPTARWMCPNHVEPMAEQRLLSSTSFSERVKLWNLFAKPIDEESIKITFLDKVHDRGFPARSFAANENLVIGCVVPKNVKNEYCKFMVETHASHSSATDTVDSNRMIEGSRGANERPSSASDLSKSINADEKLGLRDWLDFLSHLSREASQESHTNAAGEQSPNDDEIDVASPSSSEHCSYTENNDGMMPTDNNLYRSLNCDTSSTERRLLTPTKSSLRSPGNSSMSSDKKKVSFRGVAVYYFGRSQGFSSVPTEGGATLGMTNEHFLSCEYSIPEHEELRKMFHKQALIRRRHILARSMSESESEESCFEYSIPTESELDQELEQAVFLKPMSVKQRRSLLRAAGIGKIDPKERRECRKIRSSREICGCRCRDVCSPETCACARLGINCLVDKEAFPCGCSEFGCCNPNGRLVFDKKRVRSHFERTLVNIGINTNSSYTPQLDHSYVGVMPSSVATYNGIGNPPDRKADSNPDIENNTMPSESQRSPRKSKGQRQRNAGKKQSQSNKQQQQQQQQQQSPNKKQVDSHIVANKTKCLNQLDQKSDKDHIKVTASSCNVPSVSNQPDETVTTEANDRLRDTDGNTAAIISQQITGRSPTKLDPLSEALSTIDLMLKNPGLPATQLSAEITVSVPTNIRHNEPNDELGNESKILEQCEARENLRGPSQANSVKHVSSHATSSSYHKALRLDKRVISKIEVDDEYLEEVDIADDVVKNLACDPEETSSYSRDADLQAQVDLGKVNLGYKTDEANSSSSSSSSSSVSTSSSSAQAAKKAQCDRVNFSPEYYSPPRQSVDQYCSLKISTESSPGRKSIDEDVNHSSSSSSFTRVSDKYL</sequence>
<feature type="compositionally biased region" description="Low complexity" evidence="13">
    <location>
        <begin position="954"/>
        <end position="975"/>
    </location>
</feature>
<dbReference type="Gene3D" id="6.10.20.60">
    <property type="entry name" value="PHD finger protein 12"/>
    <property type="match status" value="1"/>
</dbReference>
<evidence type="ECO:0000256" key="5">
    <source>
        <dbReference type="ARBA" id="ARBA00022771"/>
    </source>
</evidence>
<feature type="compositionally biased region" description="Low complexity" evidence="13">
    <location>
        <begin position="1205"/>
        <end position="1221"/>
    </location>
</feature>
<feature type="compositionally biased region" description="Polar residues" evidence="13">
    <location>
        <begin position="927"/>
        <end position="938"/>
    </location>
</feature>
<feature type="region of interest" description="Disordered" evidence="13">
    <location>
        <begin position="1115"/>
        <end position="1134"/>
    </location>
</feature>
<keyword evidence="8" id="KW-0238">DNA-binding</keyword>
<feature type="region of interest" description="Disordered" evidence="13">
    <location>
        <begin position="371"/>
        <end position="399"/>
    </location>
</feature>
<dbReference type="InterPro" id="IPR019787">
    <property type="entry name" value="Znf_PHD-finger"/>
</dbReference>
<evidence type="ECO:0000256" key="13">
    <source>
        <dbReference type="SAM" id="MobiDB-lite"/>
    </source>
</evidence>
<evidence type="ECO:0000313" key="17">
    <source>
        <dbReference type="Proteomes" id="UP000825002"/>
    </source>
</evidence>
<dbReference type="InterPro" id="IPR038098">
    <property type="entry name" value="PHF12_MRG-bd_sf"/>
</dbReference>
<evidence type="ECO:0000256" key="6">
    <source>
        <dbReference type="ARBA" id="ARBA00022833"/>
    </source>
</evidence>
<dbReference type="InterPro" id="IPR037517">
    <property type="entry name" value="HDAG_dom"/>
</dbReference>
<protein>
    <submittedName>
        <fullName evidence="16">Negative elongation factor A</fullName>
    </submittedName>
</protein>
<dbReference type="GO" id="GO:0003746">
    <property type="term" value="F:translation elongation factor activity"/>
    <property type="evidence" value="ECO:0007669"/>
    <property type="project" value="UniProtKB-KW"/>
</dbReference>
<dbReference type="SMART" id="SM00249">
    <property type="entry name" value="PHD"/>
    <property type="match status" value="2"/>
</dbReference>
<keyword evidence="3" id="KW-0053">Apoptosis</keyword>
<evidence type="ECO:0000256" key="10">
    <source>
        <dbReference type="ARBA" id="ARBA00023163"/>
    </source>
</evidence>
<keyword evidence="5 12" id="KW-0863">Zinc-finger</keyword>
<keyword evidence="7" id="KW-0805">Transcription regulation</keyword>
<dbReference type="InterPro" id="IPR056557">
    <property type="entry name" value="NELF-A_N"/>
</dbReference>
<reference evidence="16 17" key="1">
    <citation type="submission" date="2020-10" db="EMBL/GenBank/DDBJ databases">
        <authorList>
            <person name="Klimov P.B."/>
            <person name="Dyachkov S.M."/>
            <person name="Chetverikov P.E."/>
        </authorList>
    </citation>
    <scope>NUCLEOTIDE SEQUENCE [LARGE SCALE GENOMIC DNA]</scope>
    <source>
        <strain evidence="16">BMOC 18-1129-001#AD2665</strain>
        <tissue evidence="16">Entire mites</tissue>
    </source>
</reference>
<dbReference type="SUPFAM" id="SSF57903">
    <property type="entry name" value="FYVE/PHD zinc finger"/>
    <property type="match status" value="2"/>
</dbReference>
<feature type="compositionally biased region" description="Polar residues" evidence="13">
    <location>
        <begin position="625"/>
        <end position="657"/>
    </location>
</feature>